<organism evidence="2 3">
    <name type="scientific">Luedemannella flava</name>
    <dbReference type="NCBI Taxonomy" id="349316"/>
    <lineage>
        <taxon>Bacteria</taxon>
        <taxon>Bacillati</taxon>
        <taxon>Actinomycetota</taxon>
        <taxon>Actinomycetes</taxon>
        <taxon>Micromonosporales</taxon>
        <taxon>Micromonosporaceae</taxon>
        <taxon>Luedemannella</taxon>
    </lineage>
</organism>
<evidence type="ECO:0000313" key="2">
    <source>
        <dbReference type="EMBL" id="GAA1820736.1"/>
    </source>
</evidence>
<sequence length="53" mass="5959">MNRHKWALWAATTVIFASLIFERHSVGIAAFVAYLAFLYIDQPMSVTGGNTDR</sequence>
<dbReference type="EMBL" id="BAAALT010000176">
    <property type="protein sequence ID" value="GAA1820736.1"/>
    <property type="molecule type" value="Genomic_DNA"/>
</dbReference>
<proteinExistence type="predicted"/>
<name>A0ABN2MDS5_9ACTN</name>
<keyword evidence="1" id="KW-0472">Membrane</keyword>
<evidence type="ECO:0000256" key="1">
    <source>
        <dbReference type="SAM" id="Phobius"/>
    </source>
</evidence>
<gene>
    <name evidence="2" type="ORF">GCM10009682_46170</name>
</gene>
<feature type="transmembrane region" description="Helical" evidence="1">
    <location>
        <begin position="7"/>
        <end position="40"/>
    </location>
</feature>
<reference evidence="2 3" key="1">
    <citation type="journal article" date="2019" name="Int. J. Syst. Evol. Microbiol.">
        <title>The Global Catalogue of Microorganisms (GCM) 10K type strain sequencing project: providing services to taxonomists for standard genome sequencing and annotation.</title>
        <authorList>
            <consortium name="The Broad Institute Genomics Platform"/>
            <consortium name="The Broad Institute Genome Sequencing Center for Infectious Disease"/>
            <person name="Wu L."/>
            <person name="Ma J."/>
        </authorList>
    </citation>
    <scope>NUCLEOTIDE SEQUENCE [LARGE SCALE GENOMIC DNA]</scope>
    <source>
        <strain evidence="2 3">JCM 13250</strain>
    </source>
</reference>
<keyword evidence="1" id="KW-1133">Transmembrane helix</keyword>
<accession>A0ABN2MDS5</accession>
<protein>
    <submittedName>
        <fullName evidence="2">Uncharacterized protein</fullName>
    </submittedName>
</protein>
<comment type="caution">
    <text evidence="2">The sequence shown here is derived from an EMBL/GenBank/DDBJ whole genome shotgun (WGS) entry which is preliminary data.</text>
</comment>
<dbReference type="Proteomes" id="UP001500218">
    <property type="component" value="Unassembled WGS sequence"/>
</dbReference>
<keyword evidence="1" id="KW-0812">Transmembrane</keyword>
<evidence type="ECO:0000313" key="3">
    <source>
        <dbReference type="Proteomes" id="UP001500218"/>
    </source>
</evidence>
<keyword evidence="3" id="KW-1185">Reference proteome</keyword>